<evidence type="ECO:0000313" key="5">
    <source>
        <dbReference type="Proteomes" id="UP001141552"/>
    </source>
</evidence>
<dbReference type="Pfam" id="PF12174">
    <property type="entry name" value="RST"/>
    <property type="match status" value="1"/>
</dbReference>
<organism evidence="4 5">
    <name type="scientific">Turnera subulata</name>
    <dbReference type="NCBI Taxonomy" id="218843"/>
    <lineage>
        <taxon>Eukaryota</taxon>
        <taxon>Viridiplantae</taxon>
        <taxon>Streptophyta</taxon>
        <taxon>Embryophyta</taxon>
        <taxon>Tracheophyta</taxon>
        <taxon>Spermatophyta</taxon>
        <taxon>Magnoliopsida</taxon>
        <taxon>eudicotyledons</taxon>
        <taxon>Gunneridae</taxon>
        <taxon>Pentapetalae</taxon>
        <taxon>rosids</taxon>
        <taxon>fabids</taxon>
        <taxon>Malpighiales</taxon>
        <taxon>Passifloraceae</taxon>
        <taxon>Turnera</taxon>
    </lineage>
</organism>
<feature type="domain" description="RST" evidence="3">
    <location>
        <begin position="195"/>
        <end position="266"/>
    </location>
</feature>
<dbReference type="InterPro" id="IPR045144">
    <property type="entry name" value="TAF4"/>
</dbReference>
<dbReference type="InterPro" id="IPR022003">
    <property type="entry name" value="RST"/>
</dbReference>
<dbReference type="Proteomes" id="UP001141552">
    <property type="component" value="Unassembled WGS sequence"/>
</dbReference>
<sequence length="277" mass="30517">TGLSRQGLLLDGAHSQLNGGRSLSAHERIPLSSAGGTLGVTQIRQPQQQKLSHFPQAPLANDVSGGKCQPHPGTNVNMGESSAQPQPHLLQMRSVQLNQSPCTTPVDGATQPAYMERQDSNSDSNRAPAISSYTNKEALEQHLVCVQESTNKEQNAASSSPMKHKTFEQAPAQQYKSQLSYPEAPLATPIGQKNAISGIQTISLSLLFGILKPQLDKDKEMQLQTLSTKFMKNEIARDQFIRLMRNIIGDQTLRLALLQWQSQSSTNNFRTFHKLHW</sequence>
<dbReference type="GO" id="GO:0003677">
    <property type="term" value="F:DNA binding"/>
    <property type="evidence" value="ECO:0007669"/>
    <property type="project" value="TreeGrafter"/>
</dbReference>
<reference evidence="4" key="1">
    <citation type="submission" date="2022-02" db="EMBL/GenBank/DDBJ databases">
        <authorList>
            <person name="Henning P.M."/>
            <person name="McCubbin A.G."/>
            <person name="Shore J.S."/>
        </authorList>
    </citation>
    <scope>NUCLEOTIDE SEQUENCE</scope>
    <source>
        <strain evidence="4">F60SS</strain>
        <tissue evidence="4">Leaves</tissue>
    </source>
</reference>
<evidence type="ECO:0000256" key="1">
    <source>
        <dbReference type="ARBA" id="ARBA00004123"/>
    </source>
</evidence>
<name>A0A9Q0J472_9ROSI</name>
<evidence type="ECO:0000313" key="4">
    <source>
        <dbReference type="EMBL" id="KAJ4829021.1"/>
    </source>
</evidence>
<gene>
    <name evidence="4" type="ORF">Tsubulata_012909</name>
</gene>
<evidence type="ECO:0000256" key="2">
    <source>
        <dbReference type="ARBA" id="ARBA00023242"/>
    </source>
</evidence>
<keyword evidence="2" id="KW-0539">Nucleus</keyword>
<comment type="subcellular location">
    <subcellularLocation>
        <location evidence="1">Nucleus</location>
    </subcellularLocation>
</comment>
<dbReference type="EMBL" id="JAKUCV010006007">
    <property type="protein sequence ID" value="KAJ4829021.1"/>
    <property type="molecule type" value="Genomic_DNA"/>
</dbReference>
<dbReference type="GO" id="GO:0006367">
    <property type="term" value="P:transcription initiation at RNA polymerase II promoter"/>
    <property type="evidence" value="ECO:0007669"/>
    <property type="project" value="TreeGrafter"/>
</dbReference>
<dbReference type="PANTHER" id="PTHR15138">
    <property type="entry name" value="TRANSCRIPTION INITIATION FACTOR TFIID SUBUNIT 4"/>
    <property type="match status" value="1"/>
</dbReference>
<dbReference type="PROSITE" id="PS51879">
    <property type="entry name" value="RST"/>
    <property type="match status" value="1"/>
</dbReference>
<feature type="non-terminal residue" evidence="4">
    <location>
        <position position="277"/>
    </location>
</feature>
<dbReference type="PANTHER" id="PTHR15138:SF14">
    <property type="entry name" value="TRANSCRIPTION INITIATION FACTOR TFIID SUBUNIT 4"/>
    <property type="match status" value="1"/>
</dbReference>
<protein>
    <recommendedName>
        <fullName evidence="3">RST domain-containing protein</fullName>
    </recommendedName>
</protein>
<dbReference type="AlphaFoldDB" id="A0A9Q0J472"/>
<dbReference type="OrthoDB" id="1738928at2759"/>
<proteinExistence type="predicted"/>
<feature type="non-terminal residue" evidence="4">
    <location>
        <position position="1"/>
    </location>
</feature>
<reference evidence="4" key="2">
    <citation type="journal article" date="2023" name="Plants (Basel)">
        <title>Annotation of the Turnera subulata (Passifloraceae) Draft Genome Reveals the S-Locus Evolved after the Divergence of Turneroideae from Passifloroideae in a Stepwise Manner.</title>
        <authorList>
            <person name="Henning P.M."/>
            <person name="Roalson E.H."/>
            <person name="Mir W."/>
            <person name="McCubbin A.G."/>
            <person name="Shore J.S."/>
        </authorList>
    </citation>
    <scope>NUCLEOTIDE SEQUENCE</scope>
    <source>
        <strain evidence="4">F60SS</strain>
    </source>
</reference>
<dbReference type="GO" id="GO:0016251">
    <property type="term" value="F:RNA polymerase II general transcription initiation factor activity"/>
    <property type="evidence" value="ECO:0007669"/>
    <property type="project" value="TreeGrafter"/>
</dbReference>
<comment type="caution">
    <text evidence="4">The sequence shown here is derived from an EMBL/GenBank/DDBJ whole genome shotgun (WGS) entry which is preliminary data.</text>
</comment>
<accession>A0A9Q0J472</accession>
<dbReference type="GO" id="GO:0005669">
    <property type="term" value="C:transcription factor TFIID complex"/>
    <property type="evidence" value="ECO:0007669"/>
    <property type="project" value="InterPro"/>
</dbReference>
<keyword evidence="5" id="KW-1185">Reference proteome</keyword>
<evidence type="ECO:0000259" key="3">
    <source>
        <dbReference type="PROSITE" id="PS51879"/>
    </source>
</evidence>